<evidence type="ECO:0000313" key="4">
    <source>
        <dbReference type="Proteomes" id="UP000034022"/>
    </source>
</evidence>
<dbReference type="SUPFAM" id="SSF53756">
    <property type="entry name" value="UDP-Glycosyltransferase/glycogen phosphorylase"/>
    <property type="match status" value="1"/>
</dbReference>
<dbReference type="EMBL" id="LBUU01000003">
    <property type="protein sequence ID" value="KKQ70723.1"/>
    <property type="molecule type" value="Genomic_DNA"/>
</dbReference>
<sequence>MRIAIIGQKGIPAVSGGVETHVEELAAQMADRGHEVIVYTRPNYTDKSLKMYRGVHLVSLPSIPTKHLDAISHTVLACFDLLRRRVDVVHFHSIGPSIMIWLVKILKPRIPVVATFHTLCYLHKKWGSFARFSLKLGEKTCCKLADRVITISEGLQTYAEASYKRKANYIPNGVNTGIAQAANIIDEKWSLSKDSYIVMVSRLIQHKGIHYAIQAFKKLNTDKKLVIVGDGFFTDSYVEELRAMAAEDDRIIFTGRQSGQALAELYSNAYLFIQPSESEGLSISLLEAMSYGTNVLVSDIPENKEAVLDIGYTFSNKDANDLTEKLKYLLDNKEELNARSAYLIKHVNENYNWNKITTDVLNLYEEAIAEKK</sequence>
<feature type="domain" description="Glycosyltransferase subfamily 4-like N-terminal" evidence="2">
    <location>
        <begin position="16"/>
        <end position="176"/>
    </location>
</feature>
<dbReference type="Pfam" id="PF13439">
    <property type="entry name" value="Glyco_transf_4"/>
    <property type="match status" value="1"/>
</dbReference>
<dbReference type="Proteomes" id="UP000034022">
    <property type="component" value="Unassembled WGS sequence"/>
</dbReference>
<comment type="caution">
    <text evidence="3">The sequence shown here is derived from an EMBL/GenBank/DDBJ whole genome shotgun (WGS) entry which is preliminary data.</text>
</comment>
<dbReference type="PANTHER" id="PTHR45947:SF3">
    <property type="entry name" value="SULFOQUINOVOSYL TRANSFERASE SQD2"/>
    <property type="match status" value="1"/>
</dbReference>
<protein>
    <submittedName>
        <fullName evidence="3">Glycosyltransferase</fullName>
    </submittedName>
</protein>
<dbReference type="AlphaFoldDB" id="A0A0G0JTC1"/>
<gene>
    <name evidence="3" type="ORF">US91_C0003G0053</name>
</gene>
<evidence type="ECO:0000259" key="2">
    <source>
        <dbReference type="Pfam" id="PF13439"/>
    </source>
</evidence>
<evidence type="ECO:0000313" key="3">
    <source>
        <dbReference type="EMBL" id="KKQ70723.1"/>
    </source>
</evidence>
<dbReference type="CDD" id="cd03801">
    <property type="entry name" value="GT4_PimA-like"/>
    <property type="match status" value="1"/>
</dbReference>
<proteinExistence type="predicted"/>
<dbReference type="Gene3D" id="3.40.50.2000">
    <property type="entry name" value="Glycogen Phosphorylase B"/>
    <property type="match status" value="2"/>
</dbReference>
<organism evidence="3 4">
    <name type="scientific">Candidatus Falkowbacteria bacterium GW2011_GWE1_38_31</name>
    <dbReference type="NCBI Taxonomy" id="1618638"/>
    <lineage>
        <taxon>Bacteria</taxon>
        <taxon>Candidatus Falkowiibacteriota</taxon>
    </lineage>
</organism>
<dbReference type="InterPro" id="IPR001296">
    <property type="entry name" value="Glyco_trans_1"/>
</dbReference>
<dbReference type="Pfam" id="PF00534">
    <property type="entry name" value="Glycos_transf_1"/>
    <property type="match status" value="1"/>
</dbReference>
<accession>A0A0G0JTC1</accession>
<reference evidence="3" key="1">
    <citation type="journal article" date="2015" name="Nature">
        <title>rRNA introns, odd ribosomes, and small enigmatic genomes across a large radiation of phyla.</title>
        <authorList>
            <person name="Brown C.T."/>
            <person name="Hug L.A."/>
            <person name="Thomas B.C."/>
            <person name="Sharon I."/>
            <person name="Castelle C.J."/>
            <person name="Singh A."/>
            <person name="Wilkins M.J."/>
            <person name="Williams K.H."/>
            <person name="Banfield J.F."/>
        </authorList>
    </citation>
    <scope>NUCLEOTIDE SEQUENCE [LARGE SCALE GENOMIC DNA]</scope>
</reference>
<dbReference type="InterPro" id="IPR028098">
    <property type="entry name" value="Glyco_trans_4-like_N"/>
</dbReference>
<evidence type="ECO:0000259" key="1">
    <source>
        <dbReference type="Pfam" id="PF00534"/>
    </source>
</evidence>
<dbReference type="InterPro" id="IPR050194">
    <property type="entry name" value="Glycosyltransferase_grp1"/>
</dbReference>
<name>A0A0G0JTC1_9BACT</name>
<dbReference type="GO" id="GO:0016757">
    <property type="term" value="F:glycosyltransferase activity"/>
    <property type="evidence" value="ECO:0007669"/>
    <property type="project" value="InterPro"/>
</dbReference>
<keyword evidence="3" id="KW-0808">Transferase</keyword>
<dbReference type="PANTHER" id="PTHR45947">
    <property type="entry name" value="SULFOQUINOVOSYL TRANSFERASE SQD2"/>
    <property type="match status" value="1"/>
</dbReference>
<feature type="domain" description="Glycosyl transferase family 1" evidence="1">
    <location>
        <begin position="188"/>
        <end position="339"/>
    </location>
</feature>